<keyword evidence="3" id="KW-1185">Reference proteome</keyword>
<organism evidence="2 3">
    <name type="scientific">Pinctada imbricata</name>
    <name type="common">Atlantic pearl-oyster</name>
    <name type="synonym">Pinctada martensii</name>
    <dbReference type="NCBI Taxonomy" id="66713"/>
    <lineage>
        <taxon>Eukaryota</taxon>
        <taxon>Metazoa</taxon>
        <taxon>Spiralia</taxon>
        <taxon>Lophotrochozoa</taxon>
        <taxon>Mollusca</taxon>
        <taxon>Bivalvia</taxon>
        <taxon>Autobranchia</taxon>
        <taxon>Pteriomorphia</taxon>
        <taxon>Pterioida</taxon>
        <taxon>Pterioidea</taxon>
        <taxon>Pteriidae</taxon>
        <taxon>Pinctada</taxon>
    </lineage>
</organism>
<feature type="region of interest" description="Disordered" evidence="1">
    <location>
        <begin position="681"/>
        <end position="704"/>
    </location>
</feature>
<dbReference type="PANTHER" id="PTHR15732:SF4">
    <property type="entry name" value="PROTEIN MOONRAKER"/>
    <property type="match status" value="1"/>
</dbReference>
<comment type="caution">
    <text evidence="2">The sequence shown here is derived from an EMBL/GenBank/DDBJ whole genome shotgun (WGS) entry which is preliminary data.</text>
</comment>
<accession>A0AA88XJW4</accession>
<feature type="compositionally biased region" description="Basic and acidic residues" evidence="1">
    <location>
        <begin position="18"/>
        <end position="32"/>
    </location>
</feature>
<dbReference type="Proteomes" id="UP001186944">
    <property type="component" value="Unassembled WGS sequence"/>
</dbReference>
<feature type="compositionally biased region" description="Acidic residues" evidence="1">
    <location>
        <begin position="919"/>
        <end position="955"/>
    </location>
</feature>
<feature type="region of interest" description="Disordered" evidence="1">
    <location>
        <begin position="16"/>
        <end position="124"/>
    </location>
</feature>
<dbReference type="InterPro" id="IPR031447">
    <property type="entry name" value="MNR"/>
</dbReference>
<dbReference type="GO" id="GO:0007099">
    <property type="term" value="P:centriole replication"/>
    <property type="evidence" value="ECO:0007669"/>
    <property type="project" value="InterPro"/>
</dbReference>
<feature type="compositionally biased region" description="Low complexity" evidence="1">
    <location>
        <begin position="39"/>
        <end position="49"/>
    </location>
</feature>
<dbReference type="GO" id="GO:0034451">
    <property type="term" value="C:centriolar satellite"/>
    <property type="evidence" value="ECO:0007669"/>
    <property type="project" value="TreeGrafter"/>
</dbReference>
<evidence type="ECO:0000313" key="3">
    <source>
        <dbReference type="Proteomes" id="UP001186944"/>
    </source>
</evidence>
<dbReference type="PANTHER" id="PTHR15732">
    <property type="entry name" value="PROTEIN MOONRAKER"/>
    <property type="match status" value="1"/>
</dbReference>
<dbReference type="EMBL" id="VSWD01000013">
    <property type="protein sequence ID" value="KAK3084266.1"/>
    <property type="molecule type" value="Genomic_DNA"/>
</dbReference>
<feature type="region of interest" description="Disordered" evidence="1">
    <location>
        <begin position="911"/>
        <end position="955"/>
    </location>
</feature>
<protein>
    <submittedName>
        <fullName evidence="2">Uncharacterized protein</fullName>
    </submittedName>
</protein>
<feature type="region of interest" description="Disordered" evidence="1">
    <location>
        <begin position="178"/>
        <end position="200"/>
    </location>
</feature>
<gene>
    <name evidence="2" type="ORF">FSP39_010828</name>
</gene>
<dbReference type="AlphaFoldDB" id="A0AA88XJW4"/>
<sequence length="955" mass="109130">MKFNALSEDRLALAMKLAQRDMKKKREEESISKSRPRSRSPSPKGAKSRYIPGKDYWDKMQRRSRDPKREKRILMVKEHDRNRQPKNEKTQTPPRIPRFAGGRVPDPTFPVSSQSPPSRDTDFKIYPIKKSAPTDQPDKEIERLQREMESYLQQIQVIEQRVISEQNTDFLQPMKAHKKGYLPEEEREERRKARSEEQQTRAARQLYVLRQQVREIQNQVTRTAPNKMKHTKKSAAVAKLAAAHRGAVRAIQSFVNNLPHSDLRKGLPSTYHELALLVRQMSLLSTQLSMDGESAAHEDLIKMLDRVDELNKAWCTEVQETSFDVVRAESEGQGRRRKSPVARQPFAGVKPVKQKRPAFVSYRGKENKPLRGTCSLHINFIMSKIMSVYSRDITPDRKETLRAGIAALLDTSDVKSGEAGMAWSIPMSQSHPPANKKSLIIPAKLQAKRERAQRAVPPKPTDHHFADPTISSTIKAVEPIHYGTALERSFSAPPSPGRDPSPDGYVREPWRPGGRSPGKTPTSAARRVRSQSPLGSRRQYMAQDFDGSIVSGPSSSDRLVNEAELAIRMRLKPLLEKADALASRQERLMFAKESSARDKLADRASEAIEMNGDVLSDMILEDVLTDTVKEMERVQLENRAHREAISMQDNPTLETMFQRLEQMEQEQFEIRRRWATLEFEEESSNLRSKRSRDTYSRPQPPVAMEIKRNDVPGQRLQKNLDFDMGPQDDPIIFTKRKSAPKFHERRFPQDEGNEYARTLGSHKPLVDISLPKNVVDNVHSHLEKYERYLRKSSHESLGKFNPWKLVEEVSDQILDECLREVSEEVEDLNEAIVNNVCKSEFMINSSINSTQSSPKHSPSYMHNGAKFTLPSDQDIAAHSQIDDQYLPSAHGTEIPSASGAKIVAFSEQPVQLEMSGERDDSETMVTYDDEFEEDDDDDDEDETEDEEEDEEDEEH</sequence>
<evidence type="ECO:0000256" key="1">
    <source>
        <dbReference type="SAM" id="MobiDB-lite"/>
    </source>
</evidence>
<proteinExistence type="predicted"/>
<reference evidence="2" key="1">
    <citation type="submission" date="2019-08" db="EMBL/GenBank/DDBJ databases">
        <title>The improved chromosome-level genome for the pearl oyster Pinctada fucata martensii using PacBio sequencing and Hi-C.</title>
        <authorList>
            <person name="Zheng Z."/>
        </authorList>
    </citation>
    <scope>NUCLEOTIDE SEQUENCE</scope>
    <source>
        <strain evidence="2">ZZ-2019</strain>
        <tissue evidence="2">Adductor muscle</tissue>
    </source>
</reference>
<feature type="compositionally biased region" description="Basic and acidic residues" evidence="1">
    <location>
        <begin position="181"/>
        <end position="199"/>
    </location>
</feature>
<feature type="region of interest" description="Disordered" evidence="1">
    <location>
        <begin position="486"/>
        <end position="538"/>
    </location>
</feature>
<name>A0AA88XJW4_PINIB</name>
<dbReference type="GO" id="GO:0071539">
    <property type="term" value="P:protein localization to centrosome"/>
    <property type="evidence" value="ECO:0007669"/>
    <property type="project" value="TreeGrafter"/>
</dbReference>
<dbReference type="Pfam" id="PF15718">
    <property type="entry name" value="MNR"/>
    <property type="match status" value="2"/>
</dbReference>
<evidence type="ECO:0000313" key="2">
    <source>
        <dbReference type="EMBL" id="KAK3084266.1"/>
    </source>
</evidence>
<feature type="compositionally biased region" description="Basic and acidic residues" evidence="1">
    <location>
        <begin position="55"/>
        <end position="89"/>
    </location>
</feature>